<proteinExistence type="predicted"/>
<sequence length="277" mass="31139">MNAKKNKAYLNWFIFTVLLTCATFLTSFFPLWANVPINIIAPIVVLFVCKMVMFERLKLSTLIIMRTLIVLVLFNFMNGDLFVKIVLIFLVINILEATFTDLLKNKQPYNFVTGLVLAASVFCLAGSWLPEYMGPLTGIYKAEAGVFGEGLFASKNVFMLGTVCWILAYTIWNWLFVIGEFSPSVALEHVGILLMPLLGICITGTPGFWLVFRANSLTTGGVFQISCKNFVENEFKHESMIKLCEKIKTSKVQCILMIVNLILMAVPIIMFFTGKGF</sequence>
<reference evidence="2" key="1">
    <citation type="submission" date="2020-04" db="EMBL/GenBank/DDBJ databases">
        <title>Comparative genomics of oral phylogroup-2 Treponema strains.</title>
        <authorList>
            <person name="Zeng H."/>
            <person name="Chan Y.K."/>
            <person name="Watt R.M."/>
        </authorList>
    </citation>
    <scope>NUCLEOTIDE SEQUENCE</scope>
    <source>
        <strain evidence="2">OMZ 905</strain>
    </source>
</reference>
<dbReference type="InterPro" id="IPR043747">
    <property type="entry name" value="DUF5692"/>
</dbReference>
<dbReference type="Pfam" id="PF18948">
    <property type="entry name" value="DUF5692"/>
    <property type="match status" value="1"/>
</dbReference>
<protein>
    <submittedName>
        <fullName evidence="2">Uncharacterized protein</fullName>
    </submittedName>
</protein>
<feature type="transmembrane region" description="Helical" evidence="1">
    <location>
        <begin position="157"/>
        <end position="178"/>
    </location>
</feature>
<evidence type="ECO:0000256" key="1">
    <source>
        <dbReference type="SAM" id="Phobius"/>
    </source>
</evidence>
<accession>A0A9Q9BJG7</accession>
<name>A0A9Q9BJG7_TREDN</name>
<dbReference type="Proteomes" id="UP001056981">
    <property type="component" value="Chromosome"/>
</dbReference>
<gene>
    <name evidence="2" type="ORF">E4N86_05205</name>
</gene>
<feature type="transmembrane region" description="Helical" evidence="1">
    <location>
        <begin position="35"/>
        <end position="52"/>
    </location>
</feature>
<evidence type="ECO:0000313" key="3">
    <source>
        <dbReference type="Proteomes" id="UP001056981"/>
    </source>
</evidence>
<keyword evidence="1" id="KW-0812">Transmembrane</keyword>
<feature type="transmembrane region" description="Helical" evidence="1">
    <location>
        <begin position="255"/>
        <end position="274"/>
    </location>
</feature>
<feature type="transmembrane region" description="Helical" evidence="1">
    <location>
        <begin position="12"/>
        <end position="29"/>
    </location>
</feature>
<evidence type="ECO:0000313" key="2">
    <source>
        <dbReference type="EMBL" id="UTD00132.1"/>
    </source>
</evidence>
<keyword evidence="1" id="KW-0472">Membrane</keyword>
<feature type="transmembrane region" description="Helical" evidence="1">
    <location>
        <begin position="111"/>
        <end position="129"/>
    </location>
</feature>
<feature type="transmembrane region" description="Helical" evidence="1">
    <location>
        <begin position="190"/>
        <end position="212"/>
    </location>
</feature>
<dbReference type="AlphaFoldDB" id="A0A9Q9BJG7"/>
<dbReference type="EMBL" id="CP051635">
    <property type="protein sequence ID" value="UTD00132.1"/>
    <property type="molecule type" value="Genomic_DNA"/>
</dbReference>
<keyword evidence="1" id="KW-1133">Transmembrane helix</keyword>
<organism evidence="2 3">
    <name type="scientific">Treponema denticola</name>
    <dbReference type="NCBI Taxonomy" id="158"/>
    <lineage>
        <taxon>Bacteria</taxon>
        <taxon>Pseudomonadati</taxon>
        <taxon>Spirochaetota</taxon>
        <taxon>Spirochaetia</taxon>
        <taxon>Spirochaetales</taxon>
        <taxon>Treponemataceae</taxon>
        <taxon>Treponema</taxon>
    </lineage>
</organism>
<dbReference type="RefSeq" id="WP_253700798.1">
    <property type="nucleotide sequence ID" value="NZ_CP051522.1"/>
</dbReference>